<evidence type="ECO:0000313" key="1">
    <source>
        <dbReference type="EMBL" id="EGK73349.1"/>
    </source>
</evidence>
<proteinExistence type="predicted"/>
<reference evidence="1 2" key="1">
    <citation type="journal article" date="2011" name="J. Bacteriol.">
        <title>Genome sequence of Methyloversatilis universalis FAM5T, a methylotrophic representative of the order Rhodocyclales.</title>
        <authorList>
            <person name="Kittichotirat W."/>
            <person name="Good N.M."/>
            <person name="Hall R."/>
            <person name="Bringel F."/>
            <person name="Lajus A."/>
            <person name="Medigue C."/>
            <person name="Smalley N.E."/>
            <person name="Beck D."/>
            <person name="Bumgarner R."/>
            <person name="Vuilleumier S."/>
            <person name="Kalyuzhnaya M.G."/>
        </authorList>
    </citation>
    <scope>NUCLEOTIDE SEQUENCE [LARGE SCALE GENOMIC DNA]</scope>
    <source>
        <strain evidence="2">ATCC BAA-1314 / JCM 13912 / FAM5</strain>
    </source>
</reference>
<organism evidence="1 2">
    <name type="scientific">Methyloversatilis universalis (strain ATCC BAA-1314 / DSM 25237 / JCM 13912 / CCUG 52030 / FAM5)</name>
    <dbReference type="NCBI Taxonomy" id="1000565"/>
    <lineage>
        <taxon>Bacteria</taxon>
        <taxon>Pseudomonadati</taxon>
        <taxon>Pseudomonadota</taxon>
        <taxon>Betaproteobacteria</taxon>
        <taxon>Nitrosomonadales</taxon>
        <taxon>Sterolibacteriaceae</taxon>
        <taxon>Methyloversatilis</taxon>
    </lineage>
</organism>
<dbReference type="Proteomes" id="UP000005019">
    <property type="component" value="Unassembled WGS sequence"/>
</dbReference>
<protein>
    <submittedName>
        <fullName evidence="1">Uncharacterized protein</fullName>
    </submittedName>
</protein>
<accession>F5R891</accession>
<name>F5R891_METUF</name>
<keyword evidence="2" id="KW-1185">Reference proteome</keyword>
<dbReference type="EMBL" id="AFHG01000029">
    <property type="protein sequence ID" value="EGK73349.1"/>
    <property type="molecule type" value="Genomic_DNA"/>
</dbReference>
<dbReference type="STRING" id="1000565.METUNv1_00527"/>
<gene>
    <name evidence="1" type="ORF">METUNv1_00527</name>
</gene>
<evidence type="ECO:0000313" key="2">
    <source>
        <dbReference type="Proteomes" id="UP000005019"/>
    </source>
</evidence>
<comment type="caution">
    <text evidence="1">The sequence shown here is derived from an EMBL/GenBank/DDBJ whole genome shotgun (WGS) entry which is preliminary data.</text>
</comment>
<dbReference type="AlphaFoldDB" id="F5R891"/>
<dbReference type="RefSeq" id="WP_008058539.1">
    <property type="nucleotide sequence ID" value="NZ_AFHG01000029.1"/>
</dbReference>
<sequence length="107" mass="11990">MIEKPVEFDPDNMDDFDKKLTASKYMNVVMQEFALAHAEAISLVISALGRQVDLPRLSKDLRAAIEIGQQHQAFHPVALKMAASVYKTIDAQARVQTTDRAPRDRGH</sequence>